<gene>
    <name evidence="1" type="ORF">PHYPA_003925</name>
</gene>
<sequence>MQVRSERFVENYTGLLPLLVKMVLKCKARAGYAKVGADSGSKSEWGELVAVNYSLGSAPLRRRPWRTRLPKVLRRTSRRCLE</sequence>
<dbReference type="EnsemblPlants" id="Pp3c3_2730V3.2">
    <property type="protein sequence ID" value="PAC:32945049.CDS.1"/>
    <property type="gene ID" value="Pp3c3_2730"/>
</dbReference>
<proteinExistence type="predicted"/>
<protein>
    <submittedName>
        <fullName evidence="1 2">Uncharacterized protein</fullName>
    </submittedName>
</protein>
<name>A0A2K1KT07_PHYPA</name>
<evidence type="ECO:0000313" key="1">
    <source>
        <dbReference type="EMBL" id="PNR56932.1"/>
    </source>
</evidence>
<accession>A0A2K1KT07</accession>
<dbReference type="EMBL" id="ABEU02000003">
    <property type="protein sequence ID" value="PNR56932.1"/>
    <property type="molecule type" value="Genomic_DNA"/>
</dbReference>
<dbReference type="Gramene" id="Pp3c3_2730V3.1">
    <property type="protein sequence ID" value="PAC:32945048.CDS.1"/>
    <property type="gene ID" value="Pp3c3_2730"/>
</dbReference>
<dbReference type="Proteomes" id="UP000006727">
    <property type="component" value="Chromosome 3"/>
</dbReference>
<reference evidence="1 3" key="2">
    <citation type="journal article" date="2018" name="Plant J.">
        <title>The Physcomitrella patens chromosome-scale assembly reveals moss genome structure and evolution.</title>
        <authorList>
            <person name="Lang D."/>
            <person name="Ullrich K.K."/>
            <person name="Murat F."/>
            <person name="Fuchs J."/>
            <person name="Jenkins J."/>
            <person name="Haas F.B."/>
            <person name="Piednoel M."/>
            <person name="Gundlach H."/>
            <person name="Van Bel M."/>
            <person name="Meyberg R."/>
            <person name="Vives C."/>
            <person name="Morata J."/>
            <person name="Symeonidi A."/>
            <person name="Hiss M."/>
            <person name="Muchero W."/>
            <person name="Kamisugi Y."/>
            <person name="Saleh O."/>
            <person name="Blanc G."/>
            <person name="Decker E.L."/>
            <person name="van Gessel N."/>
            <person name="Grimwood J."/>
            <person name="Hayes R.D."/>
            <person name="Graham S.W."/>
            <person name="Gunter L.E."/>
            <person name="McDaniel S.F."/>
            <person name="Hoernstein S.N.W."/>
            <person name="Larsson A."/>
            <person name="Li F.W."/>
            <person name="Perroud P.F."/>
            <person name="Phillips J."/>
            <person name="Ranjan P."/>
            <person name="Rokshar D.S."/>
            <person name="Rothfels C.J."/>
            <person name="Schneider L."/>
            <person name="Shu S."/>
            <person name="Stevenson D.W."/>
            <person name="Thummler F."/>
            <person name="Tillich M."/>
            <person name="Villarreal Aguilar J.C."/>
            <person name="Widiez T."/>
            <person name="Wong G.K."/>
            <person name="Wymore A."/>
            <person name="Zhang Y."/>
            <person name="Zimmer A.D."/>
            <person name="Quatrano R.S."/>
            <person name="Mayer K.F.X."/>
            <person name="Goodstein D."/>
            <person name="Casacuberta J.M."/>
            <person name="Vandepoele K."/>
            <person name="Reski R."/>
            <person name="Cuming A.C."/>
            <person name="Tuskan G.A."/>
            <person name="Maumus F."/>
            <person name="Salse J."/>
            <person name="Schmutz J."/>
            <person name="Rensing S.A."/>
        </authorList>
    </citation>
    <scope>NUCLEOTIDE SEQUENCE [LARGE SCALE GENOMIC DNA]</scope>
    <source>
        <strain evidence="2 3">cv. Gransden 2004</strain>
    </source>
</reference>
<organism evidence="1">
    <name type="scientific">Physcomitrium patens</name>
    <name type="common">Spreading-leaved earth moss</name>
    <name type="synonym">Physcomitrella patens</name>
    <dbReference type="NCBI Taxonomy" id="3218"/>
    <lineage>
        <taxon>Eukaryota</taxon>
        <taxon>Viridiplantae</taxon>
        <taxon>Streptophyta</taxon>
        <taxon>Embryophyta</taxon>
        <taxon>Bryophyta</taxon>
        <taxon>Bryophytina</taxon>
        <taxon>Bryopsida</taxon>
        <taxon>Funariidae</taxon>
        <taxon>Funariales</taxon>
        <taxon>Funariaceae</taxon>
        <taxon>Physcomitrium</taxon>
    </lineage>
</organism>
<dbReference type="PaxDb" id="3218-PP1S1_476V6.1"/>
<dbReference type="AlphaFoldDB" id="A0A2K1KT07"/>
<keyword evidence="3" id="KW-1185">Reference proteome</keyword>
<dbReference type="InParanoid" id="A0A2K1KT07"/>
<reference evidence="1 3" key="1">
    <citation type="journal article" date="2008" name="Science">
        <title>The Physcomitrella genome reveals evolutionary insights into the conquest of land by plants.</title>
        <authorList>
            <person name="Rensing S."/>
            <person name="Lang D."/>
            <person name="Zimmer A."/>
            <person name="Terry A."/>
            <person name="Salamov A."/>
            <person name="Shapiro H."/>
            <person name="Nishiyama T."/>
            <person name="Perroud P.-F."/>
            <person name="Lindquist E."/>
            <person name="Kamisugi Y."/>
            <person name="Tanahashi T."/>
            <person name="Sakakibara K."/>
            <person name="Fujita T."/>
            <person name="Oishi K."/>
            <person name="Shin-I T."/>
            <person name="Kuroki Y."/>
            <person name="Toyoda A."/>
            <person name="Suzuki Y."/>
            <person name="Hashimoto A."/>
            <person name="Yamaguchi K."/>
            <person name="Sugano A."/>
            <person name="Kohara Y."/>
            <person name="Fujiyama A."/>
            <person name="Anterola A."/>
            <person name="Aoki S."/>
            <person name="Ashton N."/>
            <person name="Barbazuk W.B."/>
            <person name="Barker E."/>
            <person name="Bennetzen J."/>
            <person name="Bezanilla M."/>
            <person name="Blankenship R."/>
            <person name="Cho S.H."/>
            <person name="Dutcher S."/>
            <person name="Estelle M."/>
            <person name="Fawcett J.A."/>
            <person name="Gundlach H."/>
            <person name="Hanada K."/>
            <person name="Heyl A."/>
            <person name="Hicks K.A."/>
            <person name="Hugh J."/>
            <person name="Lohr M."/>
            <person name="Mayer K."/>
            <person name="Melkozernov A."/>
            <person name="Murata T."/>
            <person name="Nelson D."/>
            <person name="Pils B."/>
            <person name="Prigge M."/>
            <person name="Reiss B."/>
            <person name="Renner T."/>
            <person name="Rombauts S."/>
            <person name="Rushton P."/>
            <person name="Sanderfoot A."/>
            <person name="Schween G."/>
            <person name="Shiu S.-H."/>
            <person name="Stueber K."/>
            <person name="Theodoulou F.L."/>
            <person name="Tu H."/>
            <person name="Van de Peer Y."/>
            <person name="Verrier P.J."/>
            <person name="Waters E."/>
            <person name="Wood A."/>
            <person name="Yang L."/>
            <person name="Cove D."/>
            <person name="Cuming A."/>
            <person name="Hasebe M."/>
            <person name="Lucas S."/>
            <person name="Mishler D.B."/>
            <person name="Reski R."/>
            <person name="Grigoriev I."/>
            <person name="Quatrano R.S."/>
            <person name="Boore J.L."/>
        </authorList>
    </citation>
    <scope>NUCLEOTIDE SEQUENCE [LARGE SCALE GENOMIC DNA]</scope>
    <source>
        <strain evidence="2 3">cv. Gransden 2004</strain>
    </source>
</reference>
<evidence type="ECO:0000313" key="3">
    <source>
        <dbReference type="Proteomes" id="UP000006727"/>
    </source>
</evidence>
<evidence type="ECO:0000313" key="2">
    <source>
        <dbReference type="EnsemblPlants" id="PAC:32945048.CDS.1"/>
    </source>
</evidence>
<reference evidence="2" key="3">
    <citation type="submission" date="2020-12" db="UniProtKB">
        <authorList>
            <consortium name="EnsemblPlants"/>
        </authorList>
    </citation>
    <scope>IDENTIFICATION</scope>
</reference>
<dbReference type="Gramene" id="Pp3c3_2730V3.2">
    <property type="protein sequence ID" value="PAC:32945049.CDS.1"/>
    <property type="gene ID" value="Pp3c3_2730"/>
</dbReference>
<dbReference type="EnsemblPlants" id="Pp3c3_2730V3.1">
    <property type="protein sequence ID" value="PAC:32945048.CDS.1"/>
    <property type="gene ID" value="Pp3c3_2730"/>
</dbReference>